<dbReference type="Proteomes" id="UP000663823">
    <property type="component" value="Unassembled WGS sequence"/>
</dbReference>
<feature type="compositionally biased region" description="Low complexity" evidence="7">
    <location>
        <begin position="346"/>
        <end position="361"/>
    </location>
</feature>
<feature type="region of interest" description="Disordered" evidence="7">
    <location>
        <begin position="244"/>
        <end position="290"/>
    </location>
</feature>
<dbReference type="AlphaFoldDB" id="A0A818I3V6"/>
<evidence type="ECO:0000256" key="7">
    <source>
        <dbReference type="SAM" id="MobiDB-lite"/>
    </source>
</evidence>
<gene>
    <name evidence="11" type="ORF">OTI717_LOCUS2670</name>
    <name evidence="10" type="ORF">RFH988_LOCUS1007</name>
</gene>
<dbReference type="PANTHER" id="PTHR43220:SF21">
    <property type="entry name" value="TRANSMEMBRANE PROTEIN 41A"/>
    <property type="match status" value="1"/>
</dbReference>
<feature type="region of interest" description="Disordered" evidence="7">
    <location>
        <begin position="50"/>
        <end position="73"/>
    </location>
</feature>
<feature type="transmembrane region" description="Helical" evidence="8">
    <location>
        <begin position="657"/>
        <end position="677"/>
    </location>
</feature>
<evidence type="ECO:0000256" key="6">
    <source>
        <dbReference type="ARBA" id="ARBA00025797"/>
    </source>
</evidence>
<sequence>MESIEQTSSNPKRKLGNVDDGEHFYSFDIEHEQSTKSFCCHSPTLTINSNSNNNNNNNNNNNINNNNNNNNTLTNYQQTTKIIQEFNIQQLTTSDITVSSTINIKSTPKQQMKISNNDLLSEADFQRVVQDITPADRDLFDEFLNSIKQKTDDYLFLSSFDDLPLSSQEQDTISKRHSSPSLSLPSQTSSIISTDRRRNSIPRGSSTIHYSPHSMPITNRSTPPIAAAQTLKQMAVQHQQRIMYNQQQQQQQQQITSSYSNYPYNNNNNNNSTRQYYQQSQISSENDTNLNPTSYYQPMCYSPAQQITMSGYNHHSQQHSNIYGIQNYSYQTSSSFYQPPPPPLPQQQQQQSQQISTSSYSVANYSPSNGLLSTATTLPSSTFYSQDDNLPILDLQQHDSELEMELIPRQISIGIDSSSIASPTSTPSSSTKSPLHFMRSSLTVWFIPLLFALATFYMYILSTNAPPLDKESDRTSLHFPRSIEALKNLSNTLQHYRDDHLAYLLLLYGSAYLYKQSFSLPGSAILNLLGGALFGTWIGFPLCCLLTAIGASLCYLLVSNFARNLVVQCCHKKILVLQKKVEAGRDNLFFVLLFMRMVPMSPNSLITITCPLLNVPKKIFFFSILFGMAPYTFISVQTGSFLSQLNSFDDLFSCRTLLTLALIATVAGGTGLIVARVRRRFAQTVM</sequence>
<evidence type="ECO:0000256" key="5">
    <source>
        <dbReference type="ARBA" id="ARBA00023136"/>
    </source>
</evidence>
<feature type="compositionally biased region" description="Polar residues" evidence="7">
    <location>
        <begin position="1"/>
        <end position="10"/>
    </location>
</feature>
<feature type="transmembrane region" description="Helical" evidence="8">
    <location>
        <begin position="500"/>
        <end position="518"/>
    </location>
</feature>
<organism evidence="11 12">
    <name type="scientific">Rotaria sordida</name>
    <dbReference type="NCBI Taxonomy" id="392033"/>
    <lineage>
        <taxon>Eukaryota</taxon>
        <taxon>Metazoa</taxon>
        <taxon>Spiralia</taxon>
        <taxon>Gnathifera</taxon>
        <taxon>Rotifera</taxon>
        <taxon>Eurotatoria</taxon>
        <taxon>Bdelloidea</taxon>
        <taxon>Philodinida</taxon>
        <taxon>Philodinidae</taxon>
        <taxon>Rotaria</taxon>
    </lineage>
</organism>
<evidence type="ECO:0000313" key="11">
    <source>
        <dbReference type="EMBL" id="CAF3518489.1"/>
    </source>
</evidence>
<reference evidence="11" key="1">
    <citation type="submission" date="2021-02" db="EMBL/GenBank/DDBJ databases">
        <authorList>
            <person name="Nowell W R."/>
        </authorList>
    </citation>
    <scope>NUCLEOTIDE SEQUENCE</scope>
</reference>
<accession>A0A818I3V6</accession>
<comment type="caution">
    <text evidence="11">The sequence shown here is derived from an EMBL/GenBank/DDBJ whole genome shotgun (WGS) entry which is preliminary data.</text>
</comment>
<evidence type="ECO:0000256" key="4">
    <source>
        <dbReference type="ARBA" id="ARBA00022989"/>
    </source>
</evidence>
<dbReference type="EMBL" id="CAJNOO010000018">
    <property type="protein sequence ID" value="CAF0745848.1"/>
    <property type="molecule type" value="Genomic_DNA"/>
</dbReference>
<comment type="subcellular location">
    <subcellularLocation>
        <location evidence="1">Membrane</location>
        <topology evidence="1">Multi-pass membrane protein</topology>
    </subcellularLocation>
</comment>
<dbReference type="PANTHER" id="PTHR43220">
    <property type="match status" value="1"/>
</dbReference>
<feature type="region of interest" description="Disordered" evidence="7">
    <location>
        <begin position="171"/>
        <end position="219"/>
    </location>
</feature>
<evidence type="ECO:0000256" key="3">
    <source>
        <dbReference type="ARBA" id="ARBA00022729"/>
    </source>
</evidence>
<dbReference type="InterPro" id="IPR032816">
    <property type="entry name" value="VTT_dom"/>
</dbReference>
<keyword evidence="2 8" id="KW-0812">Transmembrane</keyword>
<keyword evidence="5 8" id="KW-0472">Membrane</keyword>
<keyword evidence="4 8" id="KW-1133">Transmembrane helix</keyword>
<feature type="region of interest" description="Disordered" evidence="7">
    <location>
        <begin position="332"/>
        <end position="361"/>
    </location>
</feature>
<evidence type="ECO:0000313" key="10">
    <source>
        <dbReference type="EMBL" id="CAF0745848.1"/>
    </source>
</evidence>
<dbReference type="GO" id="GO:0016020">
    <property type="term" value="C:membrane"/>
    <property type="evidence" value="ECO:0007669"/>
    <property type="project" value="UniProtKB-SubCell"/>
</dbReference>
<feature type="region of interest" description="Disordered" evidence="7">
    <location>
        <begin position="1"/>
        <end position="20"/>
    </location>
</feature>
<feature type="domain" description="VTT" evidence="9">
    <location>
        <begin position="521"/>
        <end position="640"/>
    </location>
</feature>
<dbReference type="EMBL" id="CAJOAX010000134">
    <property type="protein sequence ID" value="CAF3518489.1"/>
    <property type="molecule type" value="Genomic_DNA"/>
</dbReference>
<keyword evidence="3" id="KW-0732">Signal</keyword>
<dbReference type="Pfam" id="PF09335">
    <property type="entry name" value="VTT_dom"/>
    <property type="match status" value="1"/>
</dbReference>
<evidence type="ECO:0000256" key="1">
    <source>
        <dbReference type="ARBA" id="ARBA00004141"/>
    </source>
</evidence>
<proteinExistence type="inferred from homology"/>
<dbReference type="OrthoDB" id="3364966at2759"/>
<evidence type="ECO:0000256" key="8">
    <source>
        <dbReference type="SAM" id="Phobius"/>
    </source>
</evidence>
<dbReference type="Proteomes" id="UP000663882">
    <property type="component" value="Unassembled WGS sequence"/>
</dbReference>
<feature type="transmembrane region" description="Helical" evidence="8">
    <location>
        <begin position="525"/>
        <end position="558"/>
    </location>
</feature>
<protein>
    <recommendedName>
        <fullName evidence="9">VTT domain-containing protein</fullName>
    </recommendedName>
</protein>
<feature type="transmembrane region" description="Helical" evidence="8">
    <location>
        <begin position="442"/>
        <end position="460"/>
    </location>
</feature>
<feature type="compositionally biased region" description="Low complexity" evidence="7">
    <location>
        <begin position="179"/>
        <end position="193"/>
    </location>
</feature>
<feature type="compositionally biased region" description="Low complexity" evidence="7">
    <location>
        <begin position="50"/>
        <end position="71"/>
    </location>
</feature>
<evidence type="ECO:0000259" key="9">
    <source>
        <dbReference type="Pfam" id="PF09335"/>
    </source>
</evidence>
<dbReference type="InterPro" id="IPR045014">
    <property type="entry name" value="TM41A/B"/>
</dbReference>
<feature type="transmembrane region" description="Helical" evidence="8">
    <location>
        <begin position="619"/>
        <end position="637"/>
    </location>
</feature>
<evidence type="ECO:0000256" key="2">
    <source>
        <dbReference type="ARBA" id="ARBA00022692"/>
    </source>
</evidence>
<name>A0A818I3V6_9BILA</name>
<comment type="similarity">
    <text evidence="6">Belongs to the TMEM41 family.</text>
</comment>
<feature type="compositionally biased region" description="Low complexity" evidence="7">
    <location>
        <begin position="244"/>
        <end position="281"/>
    </location>
</feature>
<evidence type="ECO:0000313" key="12">
    <source>
        <dbReference type="Proteomes" id="UP000663823"/>
    </source>
</evidence>